<dbReference type="GO" id="GO:0003677">
    <property type="term" value="F:DNA binding"/>
    <property type="evidence" value="ECO:0007669"/>
    <property type="project" value="UniProtKB-KW"/>
</dbReference>
<dbReference type="NCBIfam" id="NF038281">
    <property type="entry name" value="IS200_TnpB"/>
    <property type="match status" value="1"/>
</dbReference>
<name>I0JJE3_HALH3</name>
<feature type="domain" description="Probable transposase IS891/IS1136/IS1341" evidence="8">
    <location>
        <begin position="164"/>
        <end position="277"/>
    </location>
</feature>
<comment type="similarity">
    <text evidence="1">In the C-terminal section; belongs to the transposase 35 family.</text>
</comment>
<dbReference type="Pfam" id="PF01385">
    <property type="entry name" value="OrfB_IS605"/>
    <property type="match status" value="1"/>
</dbReference>
<organism evidence="11 12">
    <name type="scientific">Halobacillus halophilus (strain ATCC 35676 / DSM 2266 / JCM 20832 / KCTC 3685 / LMG 17431 / NBRC 102448 / NCIMB 2269)</name>
    <name type="common">Sporosarcina halophila</name>
    <dbReference type="NCBI Taxonomy" id="866895"/>
    <lineage>
        <taxon>Bacteria</taxon>
        <taxon>Bacillati</taxon>
        <taxon>Bacillota</taxon>
        <taxon>Bacilli</taxon>
        <taxon>Bacillales</taxon>
        <taxon>Bacillaceae</taxon>
        <taxon>Halobacillus</taxon>
    </lineage>
</organism>
<reference evidence="11 12" key="1">
    <citation type="journal article" date="2013" name="Environ. Microbiol.">
        <title>Chloride and organic osmolytes: a hybrid strategy to cope with elevated salinities by the moderately halophilic, chloride-dependent bacterium Halobacillus halophilus.</title>
        <authorList>
            <person name="Saum S.H."/>
            <person name="Pfeiffer F."/>
            <person name="Palm P."/>
            <person name="Rampp M."/>
            <person name="Schuster S.C."/>
            <person name="Muller V."/>
            <person name="Oesterhelt D."/>
        </authorList>
    </citation>
    <scope>NUCLEOTIDE SEQUENCE [LARGE SCALE GENOMIC DNA]</scope>
    <source>
        <strain evidence="12">ATCC 35676 / DSM 2266 / JCM 20832 / KCTC 3685 / LMG 17431 / NBRC 102448 / NCIMB 2269</strain>
    </source>
</reference>
<evidence type="ECO:0000256" key="7">
    <source>
        <dbReference type="ARBA" id="ARBA00023172"/>
    </source>
</evidence>
<dbReference type="PANTHER" id="PTHR30405:SF25">
    <property type="entry name" value="RNA-GUIDED DNA ENDONUCLEASE INSQ-RELATED"/>
    <property type="match status" value="1"/>
</dbReference>
<dbReference type="InterPro" id="IPR053522">
    <property type="entry name" value="RNA-guided_endonuclease_TnpB"/>
</dbReference>
<dbReference type="NCBIfam" id="NF040570">
    <property type="entry name" value="guided_TnpB"/>
    <property type="match status" value="1"/>
</dbReference>
<evidence type="ECO:0000256" key="4">
    <source>
        <dbReference type="ARBA" id="ARBA00022723"/>
    </source>
</evidence>
<dbReference type="eggNOG" id="COG0675">
    <property type="taxonomic scope" value="Bacteria"/>
</dbReference>
<keyword evidence="3" id="KW-0815">Transposition</keyword>
<keyword evidence="4" id="KW-0479">Metal-binding</keyword>
<keyword evidence="7" id="KW-0233">DNA recombination</keyword>
<dbReference type="KEGG" id="hhd:HBHAL_1899"/>
<keyword evidence="12" id="KW-1185">Reference proteome</keyword>
<dbReference type="Pfam" id="PF12323">
    <property type="entry name" value="HTH_OrfB_IS605"/>
    <property type="match status" value="1"/>
</dbReference>
<evidence type="ECO:0000256" key="3">
    <source>
        <dbReference type="ARBA" id="ARBA00022578"/>
    </source>
</evidence>
<keyword evidence="6" id="KW-0238">DNA-binding</keyword>
<dbReference type="HOGENOM" id="CLU_032903_0_0_9"/>
<dbReference type="Proteomes" id="UP000007397">
    <property type="component" value="Chromosome"/>
</dbReference>
<evidence type="ECO:0000313" key="12">
    <source>
        <dbReference type="Proteomes" id="UP000007397"/>
    </source>
</evidence>
<gene>
    <name evidence="11" type="ordered locus">HBHAL_1899</name>
</gene>
<dbReference type="PANTHER" id="PTHR30405">
    <property type="entry name" value="TRANSPOSASE"/>
    <property type="match status" value="1"/>
</dbReference>
<protein>
    <submittedName>
        <fullName evidence="11">IS1341-type transposase</fullName>
    </submittedName>
</protein>
<evidence type="ECO:0000259" key="9">
    <source>
        <dbReference type="Pfam" id="PF07282"/>
    </source>
</evidence>
<dbReference type="GO" id="GO:0006310">
    <property type="term" value="P:DNA recombination"/>
    <property type="evidence" value="ECO:0007669"/>
    <property type="project" value="UniProtKB-KW"/>
</dbReference>
<dbReference type="STRING" id="866895.HBHAL_1899"/>
<dbReference type="RefSeq" id="WP_014642165.1">
    <property type="nucleotide sequence ID" value="NC_017668.1"/>
</dbReference>
<evidence type="ECO:0000256" key="1">
    <source>
        <dbReference type="ARBA" id="ARBA00008761"/>
    </source>
</evidence>
<evidence type="ECO:0000256" key="5">
    <source>
        <dbReference type="ARBA" id="ARBA00022833"/>
    </source>
</evidence>
<proteinExistence type="inferred from homology"/>
<dbReference type="PATRIC" id="fig|866895.3.peg.900"/>
<dbReference type="InterPro" id="IPR010095">
    <property type="entry name" value="Cas12f1-like_TNB"/>
</dbReference>
<keyword evidence="5" id="KW-0862">Zinc</keyword>
<comment type="similarity">
    <text evidence="2">In the N-terminal section; belongs to the transposase 2 family.</text>
</comment>
<feature type="domain" description="Cas12f1-like TNB" evidence="9">
    <location>
        <begin position="289"/>
        <end position="357"/>
    </location>
</feature>
<feature type="domain" description="Transposase putative helix-turn-helix" evidence="10">
    <location>
        <begin position="1"/>
        <end position="48"/>
    </location>
</feature>
<dbReference type="GO" id="GO:0046872">
    <property type="term" value="F:metal ion binding"/>
    <property type="evidence" value="ECO:0007669"/>
    <property type="project" value="UniProtKB-KW"/>
</dbReference>
<dbReference type="EMBL" id="HE717023">
    <property type="protein sequence ID" value="CCG44261.1"/>
    <property type="molecule type" value="Genomic_DNA"/>
</dbReference>
<evidence type="ECO:0000259" key="10">
    <source>
        <dbReference type="Pfam" id="PF12323"/>
    </source>
</evidence>
<dbReference type="InterPro" id="IPR001959">
    <property type="entry name" value="Transposase"/>
</dbReference>
<dbReference type="AlphaFoldDB" id="I0JJE3"/>
<evidence type="ECO:0000256" key="2">
    <source>
        <dbReference type="ARBA" id="ARBA00011044"/>
    </source>
</evidence>
<evidence type="ECO:0000313" key="11">
    <source>
        <dbReference type="EMBL" id="CCG44261.1"/>
    </source>
</evidence>
<dbReference type="NCBIfam" id="TIGR01766">
    <property type="entry name" value="IS200/IS605 family accessory protein TnpB-like domain"/>
    <property type="match status" value="1"/>
</dbReference>
<dbReference type="Pfam" id="PF07282">
    <property type="entry name" value="Cas12f1-like_TNB"/>
    <property type="match status" value="1"/>
</dbReference>
<dbReference type="GO" id="GO:0032196">
    <property type="term" value="P:transposition"/>
    <property type="evidence" value="ECO:0007669"/>
    <property type="project" value="UniProtKB-KW"/>
</dbReference>
<dbReference type="InterPro" id="IPR051399">
    <property type="entry name" value="RNA-guided_DNA_endo/Transpos"/>
</dbReference>
<evidence type="ECO:0000256" key="6">
    <source>
        <dbReference type="ARBA" id="ARBA00023125"/>
    </source>
</evidence>
<evidence type="ECO:0000259" key="8">
    <source>
        <dbReference type="Pfam" id="PF01385"/>
    </source>
</evidence>
<sequence length="374" mass="42947">MVTHKAYNFRIYPSKEQTTLIAKSIGCSRFVFNHFLSKWNNAYKLSGKGLSYAKCNKQLTQIKQDFQWLKEVDSTALQNSLRDLADSFDRFFKKLNNRPKFKSKKNRKQSYTAQYNKDNIRIDGNKVKLPKVGWVLCAKSREVEGRILSATVRRNPSGKHFVSILVDTKVERLPKTNSSVGIDLGLKDFAVLSNGTTYENPRYLRKTEKKLAKAQRILSRRVKGSSNWHKQRIKVARLHEKIANSRKDHLHKISTEIIKNHDVVGVENLQISNMLKNRKLSKSISDASWSMFTSMLKYKAKWYGKQLIPVSKIFASSQLCSYCGYQNDEVKNLAVRTWNCPNCGSHHDRDLNASFNILKEIQRILPTVGATGLA</sequence>
<dbReference type="InterPro" id="IPR021027">
    <property type="entry name" value="Transposase_put_HTH"/>
</dbReference>
<accession>I0JJE3</accession>